<reference evidence="11" key="1">
    <citation type="journal article" date="2020" name="Stud. Mycol.">
        <title>101 Dothideomycetes genomes: a test case for predicting lifestyles and emergence of pathogens.</title>
        <authorList>
            <person name="Haridas S."/>
            <person name="Albert R."/>
            <person name="Binder M."/>
            <person name="Bloem J."/>
            <person name="Labutti K."/>
            <person name="Salamov A."/>
            <person name="Andreopoulos B."/>
            <person name="Baker S."/>
            <person name="Barry K."/>
            <person name="Bills G."/>
            <person name="Bluhm B."/>
            <person name="Cannon C."/>
            <person name="Castanera R."/>
            <person name="Culley D."/>
            <person name="Daum C."/>
            <person name="Ezra D."/>
            <person name="Gonzalez J."/>
            <person name="Henrissat B."/>
            <person name="Kuo A."/>
            <person name="Liang C."/>
            <person name="Lipzen A."/>
            <person name="Lutzoni F."/>
            <person name="Magnuson J."/>
            <person name="Mondo S."/>
            <person name="Nolan M."/>
            <person name="Ohm R."/>
            <person name="Pangilinan J."/>
            <person name="Park H.-J."/>
            <person name="Ramirez L."/>
            <person name="Alfaro M."/>
            <person name="Sun H."/>
            <person name="Tritt A."/>
            <person name="Yoshinaga Y."/>
            <person name="Zwiers L.-H."/>
            <person name="Turgeon B."/>
            <person name="Goodwin S."/>
            <person name="Spatafora J."/>
            <person name="Crous P."/>
            <person name="Grigoriev I."/>
        </authorList>
    </citation>
    <scope>NUCLEOTIDE SEQUENCE</scope>
    <source>
        <strain evidence="11">CBS 675.92</strain>
    </source>
</reference>
<evidence type="ECO:0000256" key="6">
    <source>
        <dbReference type="ARBA" id="ARBA00023277"/>
    </source>
</evidence>
<sequence length="845" mass="92521">MAFTQSFDVEDVISKLTLEEKVTLLSGAGRCAFASVHRLHVPTINTSDGPHGLRGYSFWNGPRGLQLPCGTAMGATFDHELLHSVGNMLADEARGKNLHVVLGPVVCLQRSPLIGRGFEAFGEDPFMSGNLAACYINGLQERKVAACIKHYAAHDQSLRANEDGVVMTDRTLREAHLLPFQIALKKSNPGAVMTSYNRINGIHASEDPYLINQILREEWKWDGLVLSDWWGTYSTSGSINAGMDLEMPGPSVWRGPLLINAVSCRKVTMATVDASVRKVLTLISKVSNPGPTNIKQLNDTAETRSFARRVAGESIVLLKNEKSILPLSKSDKKSYGLIGDHFKIPATCGGGSSELDPYYVSTPLDAITEIVGKENVTYLPGCYSHKFTPLITAGITQPGSQEPGLLLEFFGKNPAVVEAAAENPCLFTTTTVSTSMPFNDSIPLFLPSVYFIRARTTFTAEKTAKYRFGLSISGRARLSIDGKLVIDQWTSLPAKTDYTPVLNSFTMETRGDLDAKAGQKYEIEVLLTNDDIDKTIVGAAPAAGLRIGMYEVIDEDRSIADAVELANRVDVPIVLTGLSSDYEYENMDRKDLILPGWIDELISRVLEANPKTIIVTQSGLPIGMPWIDQASTLLHAWFGGQEVGHGITDVLFGTVNPSAKLSVTFPKRAQDTPTFLTFGKADRSLVYGEGVFIGYRYYEKIDLTPLFYFGYGLSYTQFKYANLAVPEEFVAGENHVMTIEVELTNTGKVDGAEVVQVYVADLEASVQRPRKELKGFKKVAIAAGKSTKVQVTLDKYAVSFWSEEHSAWLAEAGEFLVIIGTSADPKDEVLQSKFVLKKDLLWSGV</sequence>
<dbReference type="PROSITE" id="PS00775">
    <property type="entry name" value="GLYCOSYL_HYDROL_F3"/>
    <property type="match status" value="1"/>
</dbReference>
<keyword evidence="4 9" id="KW-0378">Hydrolase</keyword>
<dbReference type="PRINTS" id="PR00133">
    <property type="entry name" value="GLHYDRLASE3"/>
</dbReference>
<dbReference type="Pfam" id="PF14310">
    <property type="entry name" value="Fn3-like"/>
    <property type="match status" value="1"/>
</dbReference>
<evidence type="ECO:0000256" key="8">
    <source>
        <dbReference type="ARBA" id="ARBA00023326"/>
    </source>
</evidence>
<proteinExistence type="inferred from homology"/>
<comment type="catalytic activity">
    <reaction evidence="1 9">
        <text>Hydrolysis of terminal, non-reducing beta-D-glucosyl residues with release of beta-D-glucose.</text>
        <dbReference type="EC" id="3.2.1.21"/>
    </reaction>
</comment>
<dbReference type="UniPathway" id="UPA00696"/>
<evidence type="ECO:0000256" key="9">
    <source>
        <dbReference type="RuleBase" id="RU361161"/>
    </source>
</evidence>
<evidence type="ECO:0000256" key="1">
    <source>
        <dbReference type="ARBA" id="ARBA00000448"/>
    </source>
</evidence>
<evidence type="ECO:0000256" key="5">
    <source>
        <dbReference type="ARBA" id="ARBA00023180"/>
    </source>
</evidence>
<dbReference type="Pfam" id="PF01915">
    <property type="entry name" value="Glyco_hydro_3_C"/>
    <property type="match status" value="1"/>
</dbReference>
<dbReference type="GO" id="GO:0030245">
    <property type="term" value="P:cellulose catabolic process"/>
    <property type="evidence" value="ECO:0007669"/>
    <property type="project" value="UniProtKB-UniPathway"/>
</dbReference>
<dbReference type="InterPro" id="IPR017853">
    <property type="entry name" value="GH"/>
</dbReference>
<dbReference type="AlphaFoldDB" id="A0A6A5U208"/>
<dbReference type="Proteomes" id="UP000800035">
    <property type="component" value="Unassembled WGS sequence"/>
</dbReference>
<dbReference type="InterPro" id="IPR019800">
    <property type="entry name" value="Glyco_hydro_3_AS"/>
</dbReference>
<evidence type="ECO:0000256" key="2">
    <source>
        <dbReference type="ARBA" id="ARBA00004987"/>
    </source>
</evidence>
<dbReference type="SUPFAM" id="SSF51445">
    <property type="entry name" value="(Trans)glycosidases"/>
    <property type="match status" value="1"/>
</dbReference>
<evidence type="ECO:0000256" key="7">
    <source>
        <dbReference type="ARBA" id="ARBA00023295"/>
    </source>
</evidence>
<dbReference type="Pfam" id="PF00933">
    <property type="entry name" value="Glyco_hydro_3"/>
    <property type="match status" value="1"/>
</dbReference>
<keyword evidence="7 9" id="KW-0326">Glycosidase</keyword>
<dbReference type="PANTHER" id="PTHR42715:SF27">
    <property type="entry name" value="BETA-GLUCOSIDASE-RELATED"/>
    <property type="match status" value="1"/>
</dbReference>
<dbReference type="SMART" id="SM01217">
    <property type="entry name" value="Fn3_like"/>
    <property type="match status" value="1"/>
</dbReference>
<dbReference type="Gene3D" id="2.60.40.10">
    <property type="entry name" value="Immunoglobulins"/>
    <property type="match status" value="1"/>
</dbReference>
<dbReference type="InterPro" id="IPR026891">
    <property type="entry name" value="Fn3-like"/>
</dbReference>
<name>A0A6A5U208_9PLEO</name>
<keyword evidence="5" id="KW-0325">Glycoprotein</keyword>
<comment type="pathway">
    <text evidence="2 9">Glycan metabolism; cellulose degradation.</text>
</comment>
<keyword evidence="12" id="KW-1185">Reference proteome</keyword>
<dbReference type="InterPro" id="IPR037524">
    <property type="entry name" value="PA14/GLEYA"/>
</dbReference>
<evidence type="ECO:0000256" key="3">
    <source>
        <dbReference type="ARBA" id="ARBA00005336"/>
    </source>
</evidence>
<dbReference type="InterPro" id="IPR036881">
    <property type="entry name" value="Glyco_hydro_3_C_sf"/>
</dbReference>
<accession>A0A6A5U208</accession>
<dbReference type="InterPro" id="IPR002772">
    <property type="entry name" value="Glyco_hydro_3_C"/>
</dbReference>
<organism evidence="11 12">
    <name type="scientific">Byssothecium circinans</name>
    <dbReference type="NCBI Taxonomy" id="147558"/>
    <lineage>
        <taxon>Eukaryota</taxon>
        <taxon>Fungi</taxon>
        <taxon>Dikarya</taxon>
        <taxon>Ascomycota</taxon>
        <taxon>Pezizomycotina</taxon>
        <taxon>Dothideomycetes</taxon>
        <taxon>Pleosporomycetidae</taxon>
        <taxon>Pleosporales</taxon>
        <taxon>Massarineae</taxon>
        <taxon>Massarinaceae</taxon>
        <taxon>Byssothecium</taxon>
    </lineage>
</organism>
<evidence type="ECO:0000256" key="4">
    <source>
        <dbReference type="ARBA" id="ARBA00022801"/>
    </source>
</evidence>
<evidence type="ECO:0000259" key="10">
    <source>
        <dbReference type="PROSITE" id="PS51820"/>
    </source>
</evidence>
<dbReference type="InterPro" id="IPR036962">
    <property type="entry name" value="Glyco_hydro_3_N_sf"/>
</dbReference>
<dbReference type="OrthoDB" id="47059at2759"/>
<protein>
    <recommendedName>
        <fullName evidence="9">beta-glucosidase</fullName>
        <ecNumber evidence="9">3.2.1.21</ecNumber>
    </recommendedName>
</protein>
<dbReference type="EC" id="3.2.1.21" evidence="9"/>
<dbReference type="SUPFAM" id="SSF52279">
    <property type="entry name" value="Beta-D-glucan exohydrolase, C-terminal domain"/>
    <property type="match status" value="1"/>
</dbReference>
<dbReference type="Gene3D" id="3.20.20.300">
    <property type="entry name" value="Glycoside hydrolase, family 3, N-terminal domain"/>
    <property type="match status" value="1"/>
</dbReference>
<dbReference type="Gene3D" id="3.40.50.1700">
    <property type="entry name" value="Glycoside hydrolase family 3 C-terminal domain"/>
    <property type="match status" value="1"/>
</dbReference>
<gene>
    <name evidence="11" type="ORF">CC80DRAFT_442872</name>
</gene>
<keyword evidence="6 9" id="KW-0119">Carbohydrate metabolism</keyword>
<feature type="domain" description="PA14" evidence="10">
    <location>
        <begin position="400"/>
        <end position="563"/>
    </location>
</feature>
<dbReference type="PANTHER" id="PTHR42715">
    <property type="entry name" value="BETA-GLUCOSIDASE"/>
    <property type="match status" value="1"/>
</dbReference>
<dbReference type="PROSITE" id="PS51820">
    <property type="entry name" value="PA14"/>
    <property type="match status" value="1"/>
</dbReference>
<keyword evidence="8 9" id="KW-0624">Polysaccharide degradation</keyword>
<evidence type="ECO:0000313" key="11">
    <source>
        <dbReference type="EMBL" id="KAF1957872.1"/>
    </source>
</evidence>
<dbReference type="InterPro" id="IPR013783">
    <property type="entry name" value="Ig-like_fold"/>
</dbReference>
<evidence type="ECO:0000313" key="12">
    <source>
        <dbReference type="Proteomes" id="UP000800035"/>
    </source>
</evidence>
<dbReference type="Pfam" id="PF07691">
    <property type="entry name" value="PA14"/>
    <property type="match status" value="1"/>
</dbReference>
<dbReference type="EMBL" id="ML976988">
    <property type="protein sequence ID" value="KAF1957872.1"/>
    <property type="molecule type" value="Genomic_DNA"/>
</dbReference>
<dbReference type="SMART" id="SM00758">
    <property type="entry name" value="PA14"/>
    <property type="match status" value="1"/>
</dbReference>
<dbReference type="InterPro" id="IPR001764">
    <property type="entry name" value="Glyco_hydro_3_N"/>
</dbReference>
<dbReference type="GO" id="GO:0008422">
    <property type="term" value="F:beta-glucosidase activity"/>
    <property type="evidence" value="ECO:0007669"/>
    <property type="project" value="UniProtKB-EC"/>
</dbReference>
<comment type="similarity">
    <text evidence="3 9">Belongs to the glycosyl hydrolase 3 family.</text>
</comment>
<dbReference type="InterPro" id="IPR050288">
    <property type="entry name" value="Cellulose_deg_GH3"/>
</dbReference>
<dbReference type="InterPro" id="IPR011658">
    <property type="entry name" value="PA14_dom"/>
</dbReference>
<dbReference type="Gene3D" id="2.60.120.260">
    <property type="entry name" value="Galactose-binding domain-like"/>
    <property type="match status" value="1"/>
</dbReference>
<dbReference type="FunFam" id="2.60.40.10:FF:000495">
    <property type="entry name" value="Periplasmic beta-glucosidase"/>
    <property type="match status" value="1"/>
</dbReference>